<feature type="active site" evidence="10 12">
    <location>
        <position position="739"/>
    </location>
</feature>
<evidence type="ECO:0000256" key="11">
    <source>
        <dbReference type="PIRNR" id="PIRNR001174"/>
    </source>
</evidence>
<dbReference type="HOGENOM" id="CLU_004109_4_3_10"/>
<dbReference type="Pfam" id="PF00004">
    <property type="entry name" value="AAA"/>
    <property type="match status" value="1"/>
</dbReference>
<dbReference type="HAMAP" id="MF_01973">
    <property type="entry name" value="lon_bact"/>
    <property type="match status" value="1"/>
</dbReference>
<organism evidence="19 20">
    <name type="scientific">Melioribacter roseus (strain DSM 23840 / JCM 17771 / VKM B-2668 / P3M-2)</name>
    <dbReference type="NCBI Taxonomy" id="1191523"/>
    <lineage>
        <taxon>Bacteria</taxon>
        <taxon>Pseudomonadati</taxon>
        <taxon>Ignavibacteriota</taxon>
        <taxon>Ignavibacteria</taxon>
        <taxon>Ignavibacteriales</taxon>
        <taxon>Melioribacteraceae</taxon>
        <taxon>Melioribacter</taxon>
    </lineage>
</organism>
<dbReference type="FunFam" id="1.20.5.5270:FF:000002">
    <property type="entry name" value="Lon protease homolog"/>
    <property type="match status" value="1"/>
</dbReference>
<dbReference type="PANTHER" id="PTHR10046">
    <property type="entry name" value="ATP DEPENDENT LON PROTEASE FAMILY MEMBER"/>
    <property type="match status" value="1"/>
</dbReference>
<evidence type="ECO:0000256" key="6">
    <source>
        <dbReference type="ARBA" id="ARBA00022825"/>
    </source>
</evidence>
<dbReference type="InterPro" id="IPR003593">
    <property type="entry name" value="AAA+_ATPase"/>
</dbReference>
<keyword evidence="16" id="KW-0175">Coiled coil</keyword>
<evidence type="ECO:0000259" key="17">
    <source>
        <dbReference type="PROSITE" id="PS51786"/>
    </source>
</evidence>
<evidence type="ECO:0000313" key="20">
    <source>
        <dbReference type="Proteomes" id="UP000009011"/>
    </source>
</evidence>
<gene>
    <name evidence="10" type="primary">lon</name>
    <name evidence="19" type="ordered locus">MROS_1792</name>
</gene>
<evidence type="ECO:0000256" key="14">
    <source>
        <dbReference type="PROSITE-ProRule" id="PRU01122"/>
    </source>
</evidence>
<evidence type="ECO:0000256" key="12">
    <source>
        <dbReference type="PIRSR" id="PIRSR001174-1"/>
    </source>
</evidence>
<dbReference type="CDD" id="cd19500">
    <property type="entry name" value="RecA-like_Lon"/>
    <property type="match status" value="1"/>
</dbReference>
<dbReference type="STRING" id="1191523.MROS_1792"/>
<evidence type="ECO:0000256" key="13">
    <source>
        <dbReference type="PIRSR" id="PIRSR001174-2"/>
    </source>
</evidence>
<dbReference type="GO" id="GO:0006515">
    <property type="term" value="P:protein quality control for misfolded or incompletely synthesized proteins"/>
    <property type="evidence" value="ECO:0007669"/>
    <property type="project" value="UniProtKB-UniRule"/>
</dbReference>
<keyword evidence="20" id="KW-1185">Reference proteome</keyword>
<keyword evidence="2 10" id="KW-0963">Cytoplasm</keyword>
<dbReference type="InterPro" id="IPR003959">
    <property type="entry name" value="ATPase_AAA_core"/>
</dbReference>
<dbReference type="InterPro" id="IPR027417">
    <property type="entry name" value="P-loop_NTPase"/>
</dbReference>
<evidence type="ECO:0000256" key="2">
    <source>
        <dbReference type="ARBA" id="ARBA00022490"/>
    </source>
</evidence>
<dbReference type="Pfam" id="PF22667">
    <property type="entry name" value="Lon_lid"/>
    <property type="match status" value="1"/>
</dbReference>
<keyword evidence="3 10" id="KW-0645">Protease</keyword>
<dbReference type="GO" id="GO:0005737">
    <property type="term" value="C:cytoplasm"/>
    <property type="evidence" value="ECO:0007669"/>
    <property type="project" value="UniProtKB-SubCell"/>
</dbReference>
<comment type="subunit">
    <text evidence="10 11">Homohexamer. Organized in a ring with a central cavity.</text>
</comment>
<evidence type="ECO:0000256" key="8">
    <source>
        <dbReference type="ARBA" id="ARBA00023016"/>
    </source>
</evidence>
<dbReference type="InterPro" id="IPR008268">
    <property type="entry name" value="Peptidase_S16_AS"/>
</dbReference>
<evidence type="ECO:0000313" key="19">
    <source>
        <dbReference type="EMBL" id="AFN75026.1"/>
    </source>
</evidence>
<keyword evidence="4 10" id="KW-0547">Nucleotide-binding</keyword>
<evidence type="ECO:0000256" key="4">
    <source>
        <dbReference type="ARBA" id="ARBA00022741"/>
    </source>
</evidence>
<dbReference type="MEROPS" id="S16.001"/>
<dbReference type="EC" id="3.4.21.53" evidence="10 11"/>
<dbReference type="EMBL" id="CP003557">
    <property type="protein sequence ID" value="AFN75026.1"/>
    <property type="molecule type" value="Genomic_DNA"/>
</dbReference>
<keyword evidence="7 10" id="KW-0067">ATP-binding</keyword>
<evidence type="ECO:0000256" key="1">
    <source>
        <dbReference type="ARBA" id="ARBA00004496"/>
    </source>
</evidence>
<dbReference type="InterPro" id="IPR027065">
    <property type="entry name" value="Lon_Prtase"/>
</dbReference>
<dbReference type="Proteomes" id="UP000009011">
    <property type="component" value="Chromosome"/>
</dbReference>
<dbReference type="eggNOG" id="COG0466">
    <property type="taxonomic scope" value="Bacteria"/>
</dbReference>
<evidence type="ECO:0000256" key="16">
    <source>
        <dbReference type="SAM" id="Coils"/>
    </source>
</evidence>
<dbReference type="InterPro" id="IPR015947">
    <property type="entry name" value="PUA-like_sf"/>
</dbReference>
<protein>
    <recommendedName>
        <fullName evidence="10 11">Lon protease</fullName>
        <ecNumber evidence="10 11">3.4.21.53</ecNumber>
    </recommendedName>
    <alternativeName>
        <fullName evidence="10">ATP-dependent protease La</fullName>
    </alternativeName>
</protein>
<dbReference type="RefSeq" id="WP_014856458.1">
    <property type="nucleotide sequence ID" value="NC_018178.1"/>
</dbReference>
<dbReference type="NCBIfam" id="TIGR00763">
    <property type="entry name" value="lon"/>
    <property type="match status" value="1"/>
</dbReference>
<dbReference type="PATRIC" id="fig|1191523.3.peg.1901"/>
<dbReference type="Gene3D" id="3.30.230.10">
    <property type="match status" value="1"/>
</dbReference>
<dbReference type="Gene3D" id="3.40.50.300">
    <property type="entry name" value="P-loop containing nucleotide triphosphate hydrolases"/>
    <property type="match status" value="1"/>
</dbReference>
<dbReference type="NCBIfam" id="NF008053">
    <property type="entry name" value="PRK10787.1"/>
    <property type="match status" value="1"/>
</dbReference>
<dbReference type="InterPro" id="IPR014721">
    <property type="entry name" value="Ribsml_uS5_D2-typ_fold_subgr"/>
</dbReference>
<comment type="similarity">
    <text evidence="10 11 14 15">Belongs to the peptidase S16 family.</text>
</comment>
<dbReference type="InterPro" id="IPR008269">
    <property type="entry name" value="Lon_proteolytic"/>
</dbReference>
<dbReference type="PROSITE" id="PS51786">
    <property type="entry name" value="LON_PROTEOLYTIC"/>
    <property type="match status" value="1"/>
</dbReference>
<comment type="function">
    <text evidence="10">ATP-dependent serine protease that mediates the selective degradation of mutant and abnormal proteins as well as certain short-lived regulatory proteins. Required for cellular homeostasis and for survival from DNA damage and developmental changes induced by stress. Degrades polypeptides processively to yield small peptide fragments that are 5 to 10 amino acids long. Binds to DNA in a double-stranded, site-specific manner.</text>
</comment>
<dbReference type="GO" id="GO:0034605">
    <property type="term" value="P:cellular response to heat"/>
    <property type="evidence" value="ECO:0007669"/>
    <property type="project" value="UniProtKB-UniRule"/>
</dbReference>
<evidence type="ECO:0000259" key="18">
    <source>
        <dbReference type="PROSITE" id="PS51787"/>
    </source>
</evidence>
<evidence type="ECO:0000256" key="9">
    <source>
        <dbReference type="ARBA" id="ARBA00050665"/>
    </source>
</evidence>
<dbReference type="Gene3D" id="1.20.58.1480">
    <property type="match status" value="1"/>
</dbReference>
<dbReference type="InterPro" id="IPR020568">
    <property type="entry name" value="Ribosomal_Su5_D2-typ_SF"/>
</dbReference>
<evidence type="ECO:0000256" key="7">
    <source>
        <dbReference type="ARBA" id="ARBA00022840"/>
    </source>
</evidence>
<evidence type="ECO:0000256" key="3">
    <source>
        <dbReference type="ARBA" id="ARBA00022670"/>
    </source>
</evidence>
<reference evidence="19 20" key="1">
    <citation type="journal article" date="2013" name="PLoS ONE">
        <title>Genomic analysis of Melioribacter roseus, facultatively anaerobic organotrophic bacterium representing a novel deep lineage within Bacteriodetes/Chlorobi group.</title>
        <authorList>
            <person name="Kadnikov V.V."/>
            <person name="Mardanov A.V."/>
            <person name="Podosokorskaya O.A."/>
            <person name="Gavrilov S.N."/>
            <person name="Kublanov I.V."/>
            <person name="Beletsky A.V."/>
            <person name="Bonch-Osmolovskaya E.A."/>
            <person name="Ravin N.V."/>
        </authorList>
    </citation>
    <scope>NUCLEOTIDE SEQUENCE [LARGE SCALE GENOMIC DNA]</scope>
    <source>
        <strain evidence="20">JCM 17771 / P3M-2</strain>
    </source>
</reference>
<dbReference type="SUPFAM" id="SSF88697">
    <property type="entry name" value="PUA domain-like"/>
    <property type="match status" value="1"/>
</dbReference>
<dbReference type="SUPFAM" id="SSF54211">
    <property type="entry name" value="Ribosomal protein S5 domain 2-like"/>
    <property type="match status" value="1"/>
</dbReference>
<evidence type="ECO:0000256" key="5">
    <source>
        <dbReference type="ARBA" id="ARBA00022801"/>
    </source>
</evidence>
<feature type="binding site" evidence="10 13">
    <location>
        <begin position="367"/>
        <end position="374"/>
    </location>
    <ligand>
        <name>ATP</name>
        <dbReference type="ChEBI" id="CHEBI:30616"/>
    </ligand>
</feature>
<dbReference type="SMART" id="SM00382">
    <property type="entry name" value="AAA"/>
    <property type="match status" value="1"/>
</dbReference>
<keyword evidence="5 10" id="KW-0378">Hydrolase</keyword>
<dbReference type="AlphaFoldDB" id="I7A571"/>
<accession>I7A571</accession>
<dbReference type="InterPro" id="IPR046336">
    <property type="entry name" value="Lon_prtase_N_sf"/>
</dbReference>
<dbReference type="GO" id="GO:0005524">
    <property type="term" value="F:ATP binding"/>
    <property type="evidence" value="ECO:0007669"/>
    <property type="project" value="UniProtKB-UniRule"/>
</dbReference>
<dbReference type="GO" id="GO:0043565">
    <property type="term" value="F:sequence-specific DNA binding"/>
    <property type="evidence" value="ECO:0007669"/>
    <property type="project" value="UniProtKB-UniRule"/>
</dbReference>
<dbReference type="PRINTS" id="PR00830">
    <property type="entry name" value="ENDOLAPTASE"/>
</dbReference>
<dbReference type="SMART" id="SM00464">
    <property type="entry name" value="LON"/>
    <property type="match status" value="1"/>
</dbReference>
<dbReference type="KEGG" id="mro:MROS_1792"/>
<dbReference type="GO" id="GO:0004176">
    <property type="term" value="F:ATP-dependent peptidase activity"/>
    <property type="evidence" value="ECO:0007669"/>
    <property type="project" value="UniProtKB-UniRule"/>
</dbReference>
<dbReference type="InterPro" id="IPR027543">
    <property type="entry name" value="Lon_bac"/>
</dbReference>
<dbReference type="PROSITE" id="PS01046">
    <property type="entry name" value="LON_SER"/>
    <property type="match status" value="1"/>
</dbReference>
<dbReference type="Gene3D" id="1.10.8.60">
    <property type="match status" value="1"/>
</dbReference>
<dbReference type="InterPro" id="IPR054594">
    <property type="entry name" value="Lon_lid"/>
</dbReference>
<name>I7A571_MELRP</name>
<comment type="induction">
    <text evidence="10">By heat shock.</text>
</comment>
<evidence type="ECO:0000256" key="10">
    <source>
        <dbReference type="HAMAP-Rule" id="MF_01973"/>
    </source>
</evidence>
<dbReference type="InterPro" id="IPR004815">
    <property type="entry name" value="Lon_bac/euk-typ"/>
</dbReference>
<feature type="domain" description="Lon N-terminal" evidence="18">
    <location>
        <begin position="22"/>
        <end position="215"/>
    </location>
</feature>
<dbReference type="SUPFAM" id="SSF52540">
    <property type="entry name" value="P-loop containing nucleoside triphosphate hydrolases"/>
    <property type="match status" value="1"/>
</dbReference>
<dbReference type="InterPro" id="IPR003111">
    <property type="entry name" value="Lon_prtase_N"/>
</dbReference>
<dbReference type="Pfam" id="PF02190">
    <property type="entry name" value="LON_substr_bdg"/>
    <property type="match status" value="1"/>
</dbReference>
<keyword evidence="6 10" id="KW-0720">Serine protease</keyword>
<keyword evidence="8 10" id="KW-0346">Stress response</keyword>
<feature type="coiled-coil region" evidence="16">
    <location>
        <begin position="201"/>
        <end position="230"/>
    </location>
</feature>
<dbReference type="OrthoDB" id="9803599at2"/>
<feature type="active site" evidence="10 12">
    <location>
        <position position="696"/>
    </location>
</feature>
<evidence type="ECO:0000256" key="15">
    <source>
        <dbReference type="RuleBase" id="RU000591"/>
    </source>
</evidence>
<dbReference type="Gene3D" id="2.30.130.40">
    <property type="entry name" value="LON domain-like"/>
    <property type="match status" value="1"/>
</dbReference>
<comment type="catalytic activity">
    <reaction evidence="9 10 11 14">
        <text>Hydrolysis of proteins in presence of ATP.</text>
        <dbReference type="EC" id="3.4.21.53"/>
    </reaction>
</comment>
<dbReference type="FunFam" id="3.40.50.300:FF:000021">
    <property type="entry name" value="Lon protease homolog"/>
    <property type="match status" value="1"/>
</dbReference>
<dbReference type="PROSITE" id="PS51787">
    <property type="entry name" value="LON_N"/>
    <property type="match status" value="1"/>
</dbReference>
<comment type="subcellular location">
    <subcellularLocation>
        <location evidence="1 10 11">Cytoplasm</location>
    </subcellularLocation>
</comment>
<dbReference type="GO" id="GO:0016887">
    <property type="term" value="F:ATP hydrolysis activity"/>
    <property type="evidence" value="ECO:0007669"/>
    <property type="project" value="UniProtKB-UniRule"/>
</dbReference>
<proteinExistence type="evidence at transcript level"/>
<dbReference type="Pfam" id="PF05362">
    <property type="entry name" value="Lon_C"/>
    <property type="match status" value="1"/>
</dbReference>
<dbReference type="PIRSF" id="PIRSF001174">
    <property type="entry name" value="Lon_proteas"/>
    <property type="match status" value="1"/>
</dbReference>
<dbReference type="GO" id="GO:0004252">
    <property type="term" value="F:serine-type endopeptidase activity"/>
    <property type="evidence" value="ECO:0007669"/>
    <property type="project" value="UniProtKB-UniRule"/>
</dbReference>
<dbReference type="Gene3D" id="1.20.5.5270">
    <property type="match status" value="1"/>
</dbReference>
<feature type="domain" description="Lon proteolytic" evidence="17">
    <location>
        <begin position="609"/>
        <end position="790"/>
    </location>
</feature>
<sequence length="806" mass="91294">MEEKIKASENDYSMIEDIPNKLPVLPLRDTVVFPYMIFPVLVGREQSIKAANFALENSKYIFLAAQKKASIEEPTPEDIYPEGTIAKIIQILKLPNGLLKILVDGVIQGRIVRFTDRKEFFEAELEVITPTEENPRELNALLRQMSNLFKEYVKINKAIPPEAINAFENIDEPDRKLFYVAANINQSIEVKQKILQHFSLKDQLYEVIRILNSEIEILKIEKEIENKVQENIAKTQRKFIIQEQIRILQEELGDEEEIAPEFVKLKEQIEKAKMPKPVYEKAIDELNKLKKTPPSSPEATVIRNYLDWLIAVPWHKKTRDNLDVKNVRKILDEDHYGLEKPKERIVEHIAVLNLVKSMRGQILCFVGPPGVGKTSLGKSIARALGRNFVRISLGGVRDEAEIRGHRRTYIGSMPGKIIQSMKKAKTINPVMLLDEIDKMSMDFRGDPSSAMLEVLDPEQNHSFNDHYLDVDYDLSQVMFITTANVRYNIPLPLQDRMEIIELPGYLEFEKLEIAKRHIIPKQLKAHGLDKFKIEIQDEAIKKIINEYTRESGVRNLEREIASVFRKTAHEIVISTNGKKKPKLKITITPETIEKYLGVPRFRPKKADKELRVGSVTGLAWTSVGGEILQVDATVMDGQEKLTLTGQIGNVMKESALAALSYLRSNAKELGLPANFHKGKEVHIHLPEGAIPKDGPSAGITMAMALYSVFSGKPARNDVAMTGEITLRGKVIPIGGLNEKLLAAQRNGMSIVLIPKDNEKDLTEIKPEVKEGLQIIPIETIKDAIPYVFGKITGTRKKKTTSKKSRK</sequence>